<dbReference type="InterPro" id="IPR018333">
    <property type="entry name" value="Squalene_cyclase"/>
</dbReference>
<comment type="similarity">
    <text evidence="2">Belongs to the terpene cyclase/mutase family.</text>
</comment>
<dbReference type="RefSeq" id="WP_045671374.1">
    <property type="nucleotide sequence ID" value="NZ_CP011058.1"/>
</dbReference>
<dbReference type="GO" id="GO:0016866">
    <property type="term" value="F:intramolecular transferase activity"/>
    <property type="evidence" value="ECO:0007669"/>
    <property type="project" value="InterPro"/>
</dbReference>
<accession>A0A0D5NL07</accession>
<dbReference type="GO" id="GO:0016104">
    <property type="term" value="P:triterpenoid biosynthetic process"/>
    <property type="evidence" value="ECO:0007669"/>
    <property type="project" value="InterPro"/>
</dbReference>
<reference evidence="6 7" key="1">
    <citation type="journal article" date="2015" name="J. Biotechnol.">
        <title>Complete genome sequence of Paenibacillus beijingensis 7188(T) (=DSM 24997(T)), a novel rhizobacterium from jujube garden soil.</title>
        <authorList>
            <person name="Kwak Y."/>
            <person name="Shin J.H."/>
        </authorList>
    </citation>
    <scope>NUCLEOTIDE SEQUENCE [LARGE SCALE GENOMIC DNA]</scope>
    <source>
        <strain evidence="6 7">DSM 24997</strain>
    </source>
</reference>
<sequence>MIVLRNQVRQMKETLVRELLNSQSGDGSWRLCFEGGITSDAYLIVLLCSLKDPDPGLIRKLAARIASRQEPGGGWKLYRDQPDGQLEATVEAYYALLYSGYYDPDHPAMEQARSFILARGGLCRVRTLLTQALLCMTGQAEWPGSLRIPVETLLAPLWFPVNLFDLSGHARVHLVPILMIASTGFALHSGETPDLSGLFVGGERSFDDDASLPPSLSALFKGLSSASFLLHKPSLRKAELFLLERIEPDGTLLTYSTATMLMIAALLSIGYEAGSDIIQRALAGIKSLVWQWERDHTAHLQVASSALWDTAMIGCSLRDAAGGLESGPLRDEADRAVRRAADYVAQRQHNRKGDWSIRNPYTPPGGFGFSDVNTLYPDVDDTMAALHLLRPFAKTDANLRRQWERGLAWVLSMQNPDGGWPAFEKESDSPLLGFLQFESAAHIVTDPSTVDLTARTLHVLSKGDPAGASIAPGAAGAAAKAARWLLERQLQDGSWFGRWGICYVHGTGAALSGLSAIRAGGRASAVARGTRWLLSVQHPDGGWGESCASDAAGKYVPLQGSTPSQTAWALEALIAVHSAPTASIDNGIVRLIELLQAEDWRSSYPTGGGLAGSLYIHYHSSRYIWPLRVLAMYERRYGSPL</sequence>
<dbReference type="InterPro" id="IPR032697">
    <property type="entry name" value="SQ_cyclase_N"/>
</dbReference>
<organism evidence="6 7">
    <name type="scientific">Paenibacillus beijingensis</name>
    <dbReference type="NCBI Taxonomy" id="1126833"/>
    <lineage>
        <taxon>Bacteria</taxon>
        <taxon>Bacillati</taxon>
        <taxon>Bacillota</taxon>
        <taxon>Bacilli</taxon>
        <taxon>Bacillales</taxon>
        <taxon>Paenibacillaceae</taxon>
        <taxon>Paenibacillus</taxon>
    </lineage>
</organism>
<dbReference type="PANTHER" id="PTHR11764">
    <property type="entry name" value="TERPENE CYCLASE/MUTASE FAMILY MEMBER"/>
    <property type="match status" value="1"/>
</dbReference>
<dbReference type="Pfam" id="PF13243">
    <property type="entry name" value="SQHop_cyclase_C"/>
    <property type="match status" value="1"/>
</dbReference>
<evidence type="ECO:0000256" key="3">
    <source>
        <dbReference type="ARBA" id="ARBA00022737"/>
    </source>
</evidence>
<dbReference type="Gene3D" id="1.50.10.20">
    <property type="match status" value="2"/>
</dbReference>
<dbReference type="HOGENOM" id="CLU_019345_0_0_9"/>
<dbReference type="SFLD" id="SFLDG01016">
    <property type="entry name" value="Prenyltransferase_Like_2"/>
    <property type="match status" value="1"/>
</dbReference>
<name>A0A0D5NL07_9BACL</name>
<dbReference type="Proteomes" id="UP000032633">
    <property type="component" value="Chromosome"/>
</dbReference>
<gene>
    <name evidence="6" type="ORF">VN24_17045</name>
</gene>
<dbReference type="STRING" id="1126833.VN24_17045"/>
<dbReference type="PANTHER" id="PTHR11764:SF20">
    <property type="entry name" value="LANOSTEROL SYNTHASE"/>
    <property type="match status" value="1"/>
</dbReference>
<dbReference type="InterPro" id="IPR032696">
    <property type="entry name" value="SQ_cyclase_C"/>
</dbReference>
<evidence type="ECO:0000313" key="7">
    <source>
        <dbReference type="Proteomes" id="UP000032633"/>
    </source>
</evidence>
<dbReference type="NCBIfam" id="TIGR01787">
    <property type="entry name" value="squalene_cyclas"/>
    <property type="match status" value="1"/>
</dbReference>
<keyword evidence="3" id="KW-0677">Repeat</keyword>
<evidence type="ECO:0008006" key="8">
    <source>
        <dbReference type="Google" id="ProtNLM"/>
    </source>
</evidence>
<dbReference type="EMBL" id="CP011058">
    <property type="protein sequence ID" value="AJY75946.1"/>
    <property type="molecule type" value="Genomic_DNA"/>
</dbReference>
<dbReference type="SUPFAM" id="SSF48239">
    <property type="entry name" value="Terpenoid cyclases/Protein prenyltransferases"/>
    <property type="match status" value="2"/>
</dbReference>
<feature type="domain" description="Squalene cyclase C-terminal" evidence="4">
    <location>
        <begin position="305"/>
        <end position="634"/>
    </location>
</feature>
<proteinExistence type="inferred from homology"/>
<dbReference type="Pfam" id="PF13249">
    <property type="entry name" value="SQHop_cyclase_N"/>
    <property type="match status" value="1"/>
</dbReference>
<protein>
    <recommendedName>
        <fullName evidence="8">Squalene-hopene cyclase</fullName>
    </recommendedName>
</protein>
<dbReference type="KEGG" id="pbj:VN24_17045"/>
<dbReference type="UniPathway" id="UPA00337"/>
<evidence type="ECO:0000259" key="5">
    <source>
        <dbReference type="Pfam" id="PF13249"/>
    </source>
</evidence>
<evidence type="ECO:0000259" key="4">
    <source>
        <dbReference type="Pfam" id="PF13243"/>
    </source>
</evidence>
<feature type="domain" description="Squalene cyclase N-terminal" evidence="5">
    <location>
        <begin position="17"/>
        <end position="291"/>
    </location>
</feature>
<comment type="pathway">
    <text evidence="1">Secondary metabolite biosynthesis; hopanoid biosynthesis.</text>
</comment>
<keyword evidence="7" id="KW-1185">Reference proteome</keyword>
<dbReference type="PATRIC" id="fig|1126833.4.peg.3738"/>
<evidence type="ECO:0000313" key="6">
    <source>
        <dbReference type="EMBL" id="AJY75946.1"/>
    </source>
</evidence>
<dbReference type="AlphaFoldDB" id="A0A0D5NL07"/>
<dbReference type="InterPro" id="IPR008930">
    <property type="entry name" value="Terpenoid_cyclase/PrenylTrfase"/>
</dbReference>
<evidence type="ECO:0000256" key="1">
    <source>
        <dbReference type="ARBA" id="ARBA00004999"/>
    </source>
</evidence>
<dbReference type="OrthoDB" id="9758578at2"/>
<reference evidence="7" key="2">
    <citation type="submission" date="2015-03" db="EMBL/GenBank/DDBJ databases">
        <title>Genome sequence of Paenibacillus beijingensis strain DSM 24997T.</title>
        <authorList>
            <person name="Kwak Y."/>
            <person name="Shin J.-H."/>
        </authorList>
    </citation>
    <scope>NUCLEOTIDE SEQUENCE [LARGE SCALE GENOMIC DNA]</scope>
    <source>
        <strain evidence="7">DSM 24997</strain>
    </source>
</reference>
<evidence type="ECO:0000256" key="2">
    <source>
        <dbReference type="ARBA" id="ARBA00009755"/>
    </source>
</evidence>
<dbReference type="GO" id="GO:0005811">
    <property type="term" value="C:lipid droplet"/>
    <property type="evidence" value="ECO:0007669"/>
    <property type="project" value="InterPro"/>
</dbReference>